<proteinExistence type="predicted"/>
<dbReference type="AlphaFoldDB" id="A0A0L6VQV4"/>
<dbReference type="EMBL" id="LAVV01002132">
    <property type="protein sequence ID" value="KNZ63071.1"/>
    <property type="molecule type" value="Genomic_DNA"/>
</dbReference>
<gene>
    <name evidence="1" type="ORF">VP01_1191g8</name>
</gene>
<evidence type="ECO:0000313" key="1">
    <source>
        <dbReference type="EMBL" id="KNZ63071.1"/>
    </source>
</evidence>
<protein>
    <submittedName>
        <fullName evidence="1">Uncharacterized protein</fullName>
    </submittedName>
</protein>
<reference evidence="1 2" key="1">
    <citation type="submission" date="2015-08" db="EMBL/GenBank/DDBJ databases">
        <title>Next Generation Sequencing and Analysis of the Genome of Puccinia sorghi L Schw, the Causal Agent of Maize Common Rust.</title>
        <authorList>
            <person name="Rochi L."/>
            <person name="Burguener G."/>
            <person name="Darino M."/>
            <person name="Turjanski A."/>
            <person name="Kreff E."/>
            <person name="Dieguez M.J."/>
            <person name="Sacco F."/>
        </authorList>
    </citation>
    <scope>NUCLEOTIDE SEQUENCE [LARGE SCALE GENOMIC DNA]</scope>
    <source>
        <strain evidence="1 2">RO10H11247</strain>
    </source>
</reference>
<dbReference type="Proteomes" id="UP000037035">
    <property type="component" value="Unassembled WGS sequence"/>
</dbReference>
<sequence>MGSCWECSHWSAKITSRNLKFSDVRLQINCYTSNYIAALTETQRHLLNPNPPVDLDKLLTMTQKLCD</sequence>
<evidence type="ECO:0000313" key="2">
    <source>
        <dbReference type="Proteomes" id="UP000037035"/>
    </source>
</evidence>
<organism evidence="1 2">
    <name type="scientific">Puccinia sorghi</name>
    <dbReference type="NCBI Taxonomy" id="27349"/>
    <lineage>
        <taxon>Eukaryota</taxon>
        <taxon>Fungi</taxon>
        <taxon>Dikarya</taxon>
        <taxon>Basidiomycota</taxon>
        <taxon>Pucciniomycotina</taxon>
        <taxon>Pucciniomycetes</taxon>
        <taxon>Pucciniales</taxon>
        <taxon>Pucciniaceae</taxon>
        <taxon>Puccinia</taxon>
    </lineage>
</organism>
<name>A0A0L6VQV4_9BASI</name>
<keyword evidence="2" id="KW-1185">Reference proteome</keyword>
<comment type="caution">
    <text evidence="1">The sequence shown here is derived from an EMBL/GenBank/DDBJ whole genome shotgun (WGS) entry which is preliminary data.</text>
</comment>
<accession>A0A0L6VQV4</accession>
<dbReference type="VEuPathDB" id="FungiDB:VP01_1191g8"/>